<evidence type="ECO:0000313" key="2">
    <source>
        <dbReference type="Proteomes" id="UP000022311"/>
    </source>
</evidence>
<dbReference type="Pfam" id="PF11753">
    <property type="entry name" value="DUF3310"/>
    <property type="match status" value="1"/>
</dbReference>
<dbReference type="AlphaFoldDB" id="A0AAV3M7D0"/>
<proteinExistence type="predicted"/>
<dbReference type="EMBL" id="JALD01000028">
    <property type="protein sequence ID" value="EUD11892.1"/>
    <property type="molecule type" value="Genomic_DNA"/>
</dbReference>
<gene>
    <name evidence="1" type="ORF">HMPREF1563_1575</name>
</gene>
<protein>
    <submittedName>
        <fullName evidence="1">PF11753 family protein</fullName>
    </submittedName>
</protein>
<organism evidence="1 2">
    <name type="scientific">Providencia alcalifaciens 205/92</name>
    <dbReference type="NCBI Taxonomy" id="1256988"/>
    <lineage>
        <taxon>Bacteria</taxon>
        <taxon>Pseudomonadati</taxon>
        <taxon>Pseudomonadota</taxon>
        <taxon>Gammaproteobacteria</taxon>
        <taxon>Enterobacterales</taxon>
        <taxon>Morganellaceae</taxon>
        <taxon>Providencia</taxon>
    </lineage>
</organism>
<accession>A0AAV3M7D0</accession>
<dbReference type="InterPro" id="IPR021739">
    <property type="entry name" value="SaV-like"/>
</dbReference>
<reference evidence="1 2" key="1">
    <citation type="submission" date="2014-01" db="EMBL/GenBank/DDBJ databases">
        <authorList>
            <person name="Durkin A.S."/>
            <person name="McCorrison J."/>
            <person name="Torralba M."/>
            <person name="Gillis M."/>
            <person name="Haft D.H."/>
            <person name="Methe B."/>
            <person name="Sutton G."/>
            <person name="Nelson K.E."/>
        </authorList>
    </citation>
    <scope>NUCLEOTIDE SEQUENCE [LARGE SCALE GENOMIC DNA]</scope>
    <source>
        <strain evidence="1 2">205/92</strain>
    </source>
</reference>
<name>A0AAV3M7D0_9GAMM</name>
<evidence type="ECO:0000313" key="1">
    <source>
        <dbReference type="EMBL" id="EUD11892.1"/>
    </source>
</evidence>
<comment type="caution">
    <text evidence="1">The sequence shown here is derived from an EMBL/GenBank/DDBJ whole genome shotgun (WGS) entry which is preliminary data.</text>
</comment>
<sequence length="136" mass="15617">MSFAKSERDYPEGKYTHTECKWCGGSYIGPKHENACKKCNDTLQRMGGFADLFGKGEENKMTDNVNNPAHYASGGIECIEAIKASMTREAFLGYLKGNIQKYVWRYEKKINPVEDLKKARWYMNRLVDEVENENDA</sequence>
<dbReference type="RefSeq" id="WP_230489302.1">
    <property type="nucleotide sequence ID" value="NZ_JALD01000028.1"/>
</dbReference>
<dbReference type="Proteomes" id="UP000022311">
    <property type="component" value="Unassembled WGS sequence"/>
</dbReference>